<accession>A0A412RSE9</accession>
<sequence>MTVDTNTMVSITEANQNFSKVARLVDELGSVVILKNNAPRYLVMDFSKADDSAIARNEDVLEISKRLLEQNKEAYEVLAK</sequence>
<organism evidence="2 3">
    <name type="scientific">Agathobacter rectalis</name>
    <dbReference type="NCBI Taxonomy" id="39491"/>
    <lineage>
        <taxon>Bacteria</taxon>
        <taxon>Bacillati</taxon>
        <taxon>Bacillota</taxon>
        <taxon>Clostridia</taxon>
        <taxon>Lachnospirales</taxon>
        <taxon>Lachnospiraceae</taxon>
        <taxon>Agathobacter</taxon>
    </lineage>
</organism>
<dbReference type="RefSeq" id="WP_117993256.1">
    <property type="nucleotide sequence ID" value="NZ_DAWDDN010000008.1"/>
</dbReference>
<reference evidence="2 3" key="1">
    <citation type="submission" date="2018-08" db="EMBL/GenBank/DDBJ databases">
        <title>A genome reference for cultivated species of the human gut microbiota.</title>
        <authorList>
            <person name="Zou Y."/>
            <person name="Xue W."/>
            <person name="Luo G."/>
        </authorList>
    </citation>
    <scope>NUCLEOTIDE SEQUENCE [LARGE SCALE GENOMIC DNA]</scope>
    <source>
        <strain evidence="2 3">AF17-27</strain>
    </source>
</reference>
<dbReference type="EMBL" id="QRXR01000006">
    <property type="protein sequence ID" value="RGU26574.1"/>
    <property type="molecule type" value="Genomic_DNA"/>
</dbReference>
<evidence type="ECO:0000313" key="3">
    <source>
        <dbReference type="Proteomes" id="UP000283765"/>
    </source>
</evidence>
<comment type="caution">
    <text evidence="2">The sequence shown here is derived from an EMBL/GenBank/DDBJ whole genome shotgun (WGS) entry which is preliminary data.</text>
</comment>
<dbReference type="Proteomes" id="UP000283765">
    <property type="component" value="Unassembled WGS sequence"/>
</dbReference>
<comment type="similarity">
    <text evidence="1">Belongs to the phD/YefM antitoxin family.</text>
</comment>
<evidence type="ECO:0000256" key="1">
    <source>
        <dbReference type="ARBA" id="ARBA00009981"/>
    </source>
</evidence>
<dbReference type="InterPro" id="IPR036165">
    <property type="entry name" value="YefM-like_sf"/>
</dbReference>
<proteinExistence type="inferred from homology"/>
<evidence type="ECO:0000313" key="2">
    <source>
        <dbReference type="EMBL" id="RGU26574.1"/>
    </source>
</evidence>
<dbReference type="SUPFAM" id="SSF143120">
    <property type="entry name" value="YefM-like"/>
    <property type="match status" value="1"/>
</dbReference>
<protein>
    <submittedName>
        <fullName evidence="2">Type II toxin-antitoxin system Phd/YefM family antitoxin</fullName>
    </submittedName>
</protein>
<name>A0A412RSE9_9FIRM</name>
<dbReference type="AlphaFoldDB" id="A0A412RSE9"/>
<gene>
    <name evidence="2" type="ORF">DWW89_04645</name>
</gene>